<reference evidence="3" key="1">
    <citation type="submission" date="2017-10" db="EMBL/GenBank/DDBJ databases">
        <title>Rapid genome shrinkage in a self-fertile nematode reveals novel sperm competition proteins.</title>
        <authorList>
            <person name="Yin D."/>
            <person name="Schwarz E.M."/>
            <person name="Thomas C.G."/>
            <person name="Felde R.L."/>
            <person name="Korf I.F."/>
            <person name="Cutter A.D."/>
            <person name="Schartner C.M."/>
            <person name="Ralston E.J."/>
            <person name="Meyer B.J."/>
            <person name="Haag E.S."/>
        </authorList>
    </citation>
    <scope>NUCLEOTIDE SEQUENCE [LARGE SCALE GENOMIC DNA]</scope>
    <source>
        <strain evidence="3">JU1422</strain>
    </source>
</reference>
<accession>A0A2G5TRN9</accession>
<dbReference type="PANTHER" id="PTHR31720:SF3">
    <property type="entry name" value="SERPENTINE RECEPTOR, CLASS Z-RELATED"/>
    <property type="match status" value="1"/>
</dbReference>
<feature type="transmembrane region" description="Helical" evidence="1">
    <location>
        <begin position="190"/>
        <end position="209"/>
    </location>
</feature>
<dbReference type="PANTHER" id="PTHR31720">
    <property type="entry name" value="SERPENTINE RECEPTOR, CLASS Z-RELATED"/>
    <property type="match status" value="1"/>
</dbReference>
<evidence type="ECO:0008006" key="4">
    <source>
        <dbReference type="Google" id="ProtNLM"/>
    </source>
</evidence>
<keyword evidence="3" id="KW-1185">Reference proteome</keyword>
<evidence type="ECO:0000256" key="1">
    <source>
        <dbReference type="SAM" id="Phobius"/>
    </source>
</evidence>
<evidence type="ECO:0000313" key="2">
    <source>
        <dbReference type="EMBL" id="PIC29912.1"/>
    </source>
</evidence>
<feature type="transmembrane region" description="Helical" evidence="1">
    <location>
        <begin position="123"/>
        <end position="144"/>
    </location>
</feature>
<keyword evidence="1" id="KW-0812">Transmembrane</keyword>
<keyword evidence="1" id="KW-0472">Membrane</keyword>
<dbReference type="Proteomes" id="UP000230233">
    <property type="component" value="Chromosome V"/>
</dbReference>
<comment type="caution">
    <text evidence="2">The sequence shown here is derived from an EMBL/GenBank/DDBJ whole genome shotgun (WGS) entry which is preliminary data.</text>
</comment>
<protein>
    <recommendedName>
        <fullName evidence="4">Serpentine receptor class gamma</fullName>
    </recommendedName>
</protein>
<feature type="transmembrane region" description="Helical" evidence="1">
    <location>
        <begin position="164"/>
        <end position="184"/>
    </location>
</feature>
<dbReference type="Pfam" id="PF10325">
    <property type="entry name" value="7TM_GPCR_Srz"/>
    <property type="match status" value="2"/>
</dbReference>
<name>A0A2G5TRN9_9PELO</name>
<dbReference type="AlphaFoldDB" id="A0A2G5TRN9"/>
<dbReference type="EMBL" id="PDUG01000005">
    <property type="protein sequence ID" value="PIC29912.1"/>
    <property type="molecule type" value="Genomic_DNA"/>
</dbReference>
<dbReference type="OrthoDB" id="5876505at2759"/>
<keyword evidence="1" id="KW-1133">Transmembrane helix</keyword>
<evidence type="ECO:0000313" key="3">
    <source>
        <dbReference type="Proteomes" id="UP000230233"/>
    </source>
</evidence>
<proteinExistence type="predicted"/>
<gene>
    <name evidence="2" type="primary">Cnig_chr_V.g21333</name>
    <name evidence="2" type="ORF">B9Z55_021333</name>
</gene>
<feature type="transmembrane region" description="Helical" evidence="1">
    <location>
        <begin position="78"/>
        <end position="103"/>
    </location>
</feature>
<organism evidence="2 3">
    <name type="scientific">Caenorhabditis nigoni</name>
    <dbReference type="NCBI Taxonomy" id="1611254"/>
    <lineage>
        <taxon>Eukaryota</taxon>
        <taxon>Metazoa</taxon>
        <taxon>Ecdysozoa</taxon>
        <taxon>Nematoda</taxon>
        <taxon>Chromadorea</taxon>
        <taxon>Rhabditida</taxon>
        <taxon>Rhabditina</taxon>
        <taxon>Rhabditomorpha</taxon>
        <taxon>Rhabditoidea</taxon>
        <taxon>Rhabditidae</taxon>
        <taxon>Peloderinae</taxon>
        <taxon>Caenorhabditis</taxon>
    </lineage>
</organism>
<dbReference type="InterPro" id="IPR018817">
    <property type="entry name" value="7TM_GPCR_serpentine_rcpt_Srz"/>
</dbReference>
<sequence>MSDNSNTSSLFDVLQGPHSDQPVFVQVSLISVAVTSISLQLVFPFYAYVNRVNRERDKNTLVYPLIDHFYGMMKKTQAIFVLMYAMAIYTAVKRQNLILYYLGDNTRGNKIFFYLPYQYFDQIFFAAMNITFFASALLYIPIFISVRKMSNLRTVQESKPQIYIFWQTMTALIAKIVHTSIFTYTYASNIFLMIALTRVFDVFSVPVIIQISYLTCNRQNLITLLSSFKGRRLIRELLTTEVTSAVGPDPRRHMI</sequence>
<feature type="transmembrane region" description="Helical" evidence="1">
    <location>
        <begin position="23"/>
        <end position="49"/>
    </location>
</feature>